<dbReference type="SMART" id="SM00388">
    <property type="entry name" value="HisKA"/>
    <property type="match status" value="1"/>
</dbReference>
<keyword evidence="6" id="KW-0808">Transferase</keyword>
<dbReference type="SUPFAM" id="SSF47384">
    <property type="entry name" value="Homodimeric domain of signal transducing histidine kinase"/>
    <property type="match status" value="1"/>
</dbReference>
<evidence type="ECO:0000256" key="5">
    <source>
        <dbReference type="ARBA" id="ARBA00022553"/>
    </source>
</evidence>
<dbReference type="Pfam" id="PF00512">
    <property type="entry name" value="HisKA"/>
    <property type="match status" value="1"/>
</dbReference>
<evidence type="ECO:0000256" key="9">
    <source>
        <dbReference type="ARBA" id="ARBA00022989"/>
    </source>
</evidence>
<evidence type="ECO:0000256" key="2">
    <source>
        <dbReference type="ARBA" id="ARBA00004651"/>
    </source>
</evidence>
<dbReference type="InterPro" id="IPR050736">
    <property type="entry name" value="Sensor_HK_Regulatory"/>
</dbReference>
<evidence type="ECO:0000313" key="15">
    <source>
        <dbReference type="EMBL" id="MDY0885555.1"/>
    </source>
</evidence>
<keyword evidence="11 13" id="KW-0472">Membrane</keyword>
<dbReference type="InterPro" id="IPR004358">
    <property type="entry name" value="Sig_transdc_His_kin-like_C"/>
</dbReference>
<dbReference type="PANTHER" id="PTHR43711">
    <property type="entry name" value="TWO-COMPONENT HISTIDINE KINASE"/>
    <property type="match status" value="1"/>
</dbReference>
<keyword evidence="15" id="KW-0547">Nucleotide-binding</keyword>
<keyword evidence="5" id="KW-0597">Phosphoprotein</keyword>
<keyword evidence="10" id="KW-0902">Two-component regulatory system</keyword>
<keyword evidence="12" id="KW-0175">Coiled coil</keyword>
<feature type="transmembrane region" description="Helical" evidence="13">
    <location>
        <begin position="171"/>
        <end position="191"/>
    </location>
</feature>
<reference evidence="15 16" key="1">
    <citation type="journal article" date="2016" name="Antonie Van Leeuwenhoek">
        <title>Dongia soli sp. nov., isolated from soil from Dokdo, Korea.</title>
        <authorList>
            <person name="Kim D.U."/>
            <person name="Lee H."/>
            <person name="Kim H."/>
            <person name="Kim S.G."/>
            <person name="Ka J.O."/>
        </authorList>
    </citation>
    <scope>NUCLEOTIDE SEQUENCE [LARGE SCALE GENOMIC DNA]</scope>
    <source>
        <strain evidence="15 16">D78</strain>
    </source>
</reference>
<evidence type="ECO:0000259" key="14">
    <source>
        <dbReference type="PROSITE" id="PS50109"/>
    </source>
</evidence>
<feature type="transmembrane region" description="Helical" evidence="13">
    <location>
        <begin position="137"/>
        <end position="159"/>
    </location>
</feature>
<organism evidence="15 16">
    <name type="scientific">Dongia soli</name>
    <dbReference type="NCBI Taxonomy" id="600628"/>
    <lineage>
        <taxon>Bacteria</taxon>
        <taxon>Pseudomonadati</taxon>
        <taxon>Pseudomonadota</taxon>
        <taxon>Alphaproteobacteria</taxon>
        <taxon>Rhodospirillales</taxon>
        <taxon>Dongiaceae</taxon>
        <taxon>Dongia</taxon>
    </lineage>
</organism>
<evidence type="ECO:0000256" key="3">
    <source>
        <dbReference type="ARBA" id="ARBA00012438"/>
    </source>
</evidence>
<evidence type="ECO:0000256" key="12">
    <source>
        <dbReference type="SAM" id="Coils"/>
    </source>
</evidence>
<keyword evidence="16" id="KW-1185">Reference proteome</keyword>
<evidence type="ECO:0000313" key="16">
    <source>
        <dbReference type="Proteomes" id="UP001279642"/>
    </source>
</evidence>
<dbReference type="EMBL" id="JAXCLW010000011">
    <property type="protein sequence ID" value="MDY0885555.1"/>
    <property type="molecule type" value="Genomic_DNA"/>
</dbReference>
<dbReference type="RefSeq" id="WP_320510630.1">
    <property type="nucleotide sequence ID" value="NZ_JAXCLW010000011.1"/>
</dbReference>
<dbReference type="InterPro" id="IPR036890">
    <property type="entry name" value="HATPase_C_sf"/>
</dbReference>
<feature type="transmembrane region" description="Helical" evidence="13">
    <location>
        <begin position="12"/>
        <end position="30"/>
    </location>
</feature>
<dbReference type="CDD" id="cd00082">
    <property type="entry name" value="HisKA"/>
    <property type="match status" value="1"/>
</dbReference>
<dbReference type="Pfam" id="PF02518">
    <property type="entry name" value="HATPase_c"/>
    <property type="match status" value="1"/>
</dbReference>
<keyword evidence="7 13" id="KW-0812">Transmembrane</keyword>
<feature type="domain" description="Histidine kinase" evidence="14">
    <location>
        <begin position="251"/>
        <end position="470"/>
    </location>
</feature>
<dbReference type="Pfam" id="PF07694">
    <property type="entry name" value="5TM-5TMR_LYT"/>
    <property type="match status" value="1"/>
</dbReference>
<dbReference type="SUPFAM" id="SSF55874">
    <property type="entry name" value="ATPase domain of HSP90 chaperone/DNA topoisomerase II/histidine kinase"/>
    <property type="match status" value="1"/>
</dbReference>
<feature type="coiled-coil region" evidence="12">
    <location>
        <begin position="203"/>
        <end position="230"/>
    </location>
</feature>
<evidence type="ECO:0000256" key="11">
    <source>
        <dbReference type="ARBA" id="ARBA00023136"/>
    </source>
</evidence>
<comment type="subcellular location">
    <subcellularLocation>
        <location evidence="2">Cell membrane</location>
        <topology evidence="2">Multi-pass membrane protein</topology>
    </subcellularLocation>
</comment>
<evidence type="ECO:0000256" key="7">
    <source>
        <dbReference type="ARBA" id="ARBA00022692"/>
    </source>
</evidence>
<gene>
    <name evidence="15" type="ORF">SMD27_22135</name>
</gene>
<dbReference type="PROSITE" id="PS50109">
    <property type="entry name" value="HIS_KIN"/>
    <property type="match status" value="1"/>
</dbReference>
<dbReference type="Gene3D" id="1.10.287.130">
    <property type="match status" value="1"/>
</dbReference>
<feature type="transmembrane region" description="Helical" evidence="13">
    <location>
        <begin position="42"/>
        <end position="64"/>
    </location>
</feature>
<dbReference type="PRINTS" id="PR00344">
    <property type="entry name" value="BCTRLSENSOR"/>
</dbReference>
<keyword evidence="9 13" id="KW-1133">Transmembrane helix</keyword>
<proteinExistence type="predicted"/>
<evidence type="ECO:0000256" key="10">
    <source>
        <dbReference type="ARBA" id="ARBA00023012"/>
    </source>
</evidence>
<dbReference type="EC" id="2.7.13.3" evidence="3"/>
<accession>A0ABU5EHB3</accession>
<dbReference type="InterPro" id="IPR005467">
    <property type="entry name" value="His_kinase_dom"/>
</dbReference>
<name>A0ABU5EHB3_9PROT</name>
<feature type="transmembrane region" description="Helical" evidence="13">
    <location>
        <begin position="108"/>
        <end position="130"/>
    </location>
</feature>
<evidence type="ECO:0000256" key="4">
    <source>
        <dbReference type="ARBA" id="ARBA00022475"/>
    </source>
</evidence>
<sequence>MIQHLLSGFLDVVLHASVIGLACLGIGWYKRAVDNLQSSIRWLIWGLIFGGLAALTMLQPTLPLPDLLIDVRATMIALATYFGGWAGGLGATAITMIVRLWIGGSMALVGMAGIAVAFIGSLILLQCFAYRRGNLRLWQWSLLGLIAGMSGSAPSFLIYEPSQAWRLVSLGAPQQTAAVCLSTISFAYIIMRVDQSRRNQQALALREQQLVAANEKLTALMRQLDQRNADYAVALEKAEAFSRAKSQFLANMSHELKTPLNAILGFSDLLTLPETTLDSGKIIPYAADINRSGQHLLKIVDDVLSMVRIEADTIVAERAQFRLDKLAEDAINSLRPLLHEKQQRIVTKVDVELRGNGDPALMRQALIHVISNAAKFSPRGALIRIEAEQIDDGTTELRIIDSGDGFDDATREDAFQPFWQRDNSNSREYGGLGLGLSIAQHFIEIQGGKISIDRAASGGACVRLQIAAAFGEAPSSN</sequence>
<keyword evidence="15" id="KW-0067">ATP-binding</keyword>
<dbReference type="GO" id="GO:0005524">
    <property type="term" value="F:ATP binding"/>
    <property type="evidence" value="ECO:0007669"/>
    <property type="project" value="UniProtKB-KW"/>
</dbReference>
<dbReference type="Proteomes" id="UP001279642">
    <property type="component" value="Unassembled WGS sequence"/>
</dbReference>
<dbReference type="InterPro" id="IPR036097">
    <property type="entry name" value="HisK_dim/P_sf"/>
</dbReference>
<dbReference type="SMART" id="SM00387">
    <property type="entry name" value="HATPase_c"/>
    <property type="match status" value="1"/>
</dbReference>
<evidence type="ECO:0000256" key="13">
    <source>
        <dbReference type="SAM" id="Phobius"/>
    </source>
</evidence>
<evidence type="ECO:0000256" key="8">
    <source>
        <dbReference type="ARBA" id="ARBA00022777"/>
    </source>
</evidence>
<evidence type="ECO:0000256" key="1">
    <source>
        <dbReference type="ARBA" id="ARBA00000085"/>
    </source>
</evidence>
<protein>
    <recommendedName>
        <fullName evidence="3">histidine kinase</fullName>
        <ecNumber evidence="3">2.7.13.3</ecNumber>
    </recommendedName>
</protein>
<keyword evidence="4" id="KW-1003">Cell membrane</keyword>
<comment type="catalytic activity">
    <reaction evidence="1">
        <text>ATP + protein L-histidine = ADP + protein N-phospho-L-histidine.</text>
        <dbReference type="EC" id="2.7.13.3"/>
    </reaction>
</comment>
<dbReference type="InterPro" id="IPR003661">
    <property type="entry name" value="HisK_dim/P_dom"/>
</dbReference>
<feature type="transmembrane region" description="Helical" evidence="13">
    <location>
        <begin position="76"/>
        <end position="102"/>
    </location>
</feature>
<keyword evidence="8" id="KW-0418">Kinase</keyword>
<dbReference type="PANTHER" id="PTHR43711:SF26">
    <property type="entry name" value="SENSOR HISTIDINE KINASE RCSC"/>
    <property type="match status" value="1"/>
</dbReference>
<dbReference type="Gene3D" id="3.30.565.10">
    <property type="entry name" value="Histidine kinase-like ATPase, C-terminal domain"/>
    <property type="match status" value="1"/>
</dbReference>
<dbReference type="InterPro" id="IPR011620">
    <property type="entry name" value="Sig_transdc_His_kinase_LytS_TM"/>
</dbReference>
<evidence type="ECO:0000256" key="6">
    <source>
        <dbReference type="ARBA" id="ARBA00022679"/>
    </source>
</evidence>
<comment type="caution">
    <text evidence="15">The sequence shown here is derived from an EMBL/GenBank/DDBJ whole genome shotgun (WGS) entry which is preliminary data.</text>
</comment>
<dbReference type="InterPro" id="IPR003594">
    <property type="entry name" value="HATPase_dom"/>
</dbReference>